<comment type="caution">
    <text evidence="1">The sequence shown here is derived from an EMBL/GenBank/DDBJ whole genome shotgun (WGS) entry which is preliminary data.</text>
</comment>
<name>A0ABR4PYV6_9CEST</name>
<evidence type="ECO:0000313" key="1">
    <source>
        <dbReference type="EMBL" id="KAL5102606.1"/>
    </source>
</evidence>
<reference evidence="1 2" key="1">
    <citation type="journal article" date="2022" name="Front. Cell. Infect. Microbiol.">
        <title>The Genomes of Two Strains of Taenia crassiceps the Animal Model for the Study of Human Cysticercosis.</title>
        <authorList>
            <person name="Bobes R.J."/>
            <person name="Estrada K."/>
            <person name="Rios-Valencia D.G."/>
            <person name="Calderon-Gallegos A."/>
            <person name="de la Torre P."/>
            <person name="Carrero J.C."/>
            <person name="Sanchez-Flores A."/>
            <person name="Laclette J.P."/>
        </authorList>
    </citation>
    <scope>NUCLEOTIDE SEQUENCE [LARGE SCALE GENOMIC DNA]</scope>
    <source>
        <strain evidence="1">WFUcys</strain>
    </source>
</reference>
<protein>
    <submittedName>
        <fullName evidence="1">Uncharacterized protein</fullName>
    </submittedName>
</protein>
<keyword evidence="2" id="KW-1185">Reference proteome</keyword>
<dbReference type="Proteomes" id="UP001651158">
    <property type="component" value="Unassembled WGS sequence"/>
</dbReference>
<sequence length="206" mass="22889">MCKCSEIMRHSKCIAANWSCLIEEASLTSEVRSECKKRGGWCPGERGGELHAAASKVLNATTTRLQPDTDLKFDNVDVLIQQIADFSTKIAKLEDVHSSLKGDTEEPAEHTSPEKLLSKVNKHRCKAKQIHLVRSIQFEEILRIFNGMQRVRNTAHVVHQALVDFNSDRYVLASEGLKLMTNALDNFELITGGGSTDYEGKGSEST</sequence>
<dbReference type="EMBL" id="JAKROA010000058">
    <property type="protein sequence ID" value="KAL5102606.1"/>
    <property type="molecule type" value="Genomic_DNA"/>
</dbReference>
<evidence type="ECO:0000313" key="2">
    <source>
        <dbReference type="Proteomes" id="UP001651158"/>
    </source>
</evidence>
<gene>
    <name evidence="1" type="ORF">TcWFU_007738</name>
</gene>
<organism evidence="1 2">
    <name type="scientific">Taenia crassiceps</name>
    <dbReference type="NCBI Taxonomy" id="6207"/>
    <lineage>
        <taxon>Eukaryota</taxon>
        <taxon>Metazoa</taxon>
        <taxon>Spiralia</taxon>
        <taxon>Lophotrochozoa</taxon>
        <taxon>Platyhelminthes</taxon>
        <taxon>Cestoda</taxon>
        <taxon>Eucestoda</taxon>
        <taxon>Cyclophyllidea</taxon>
        <taxon>Taeniidae</taxon>
        <taxon>Taenia</taxon>
    </lineage>
</organism>
<accession>A0ABR4PYV6</accession>
<proteinExistence type="predicted"/>